<name>A0ABP6XHK2_9ACTN</name>
<sequence>MPATVETPVDAPALPGGEHPRQPVRELALTLGALAGVLCLLVTIAASAWQLTPLVFRSGSMGPDIPVGSLGVARRVPAGAVVPGDVVSVDDAAGARVTHRVVQVTPAGGDGPTLLRLRGDANPVEDAQPYPVREVDRLLWSAPRLGYAVAWLSSRPATFLGGLLVGVAVAWAFGLRPPTGARRARRDGPGAGTTGGAPRRALLVRRSTAAVAGAVVLSTSVGVDSASAAFTDTAPATSGTFTAYQVPTPPTLGCSTGLGTITFSWAAQTGPLTLNLAVSGRTSNVALAAGQTSYTLTSSLLGTGGGTATLQRSEAFTSTTWTALGNTRNITMVLGLLTSCS</sequence>
<keyword evidence="2" id="KW-1133">Transmembrane helix</keyword>
<evidence type="ECO:0008006" key="5">
    <source>
        <dbReference type="Google" id="ProtNLM"/>
    </source>
</evidence>
<proteinExistence type="predicted"/>
<feature type="region of interest" description="Disordered" evidence="1">
    <location>
        <begin position="179"/>
        <end position="198"/>
    </location>
</feature>
<protein>
    <recommendedName>
        <fullName evidence="5">Signal peptidase I</fullName>
    </recommendedName>
</protein>
<gene>
    <name evidence="3" type="ORF">GCM10022197_24140</name>
</gene>
<dbReference type="RefSeq" id="WP_204910456.1">
    <property type="nucleotide sequence ID" value="NZ_BAAAYR010000002.1"/>
</dbReference>
<organism evidence="3 4">
    <name type="scientific">Microlunatus spumicola</name>
    <dbReference type="NCBI Taxonomy" id="81499"/>
    <lineage>
        <taxon>Bacteria</taxon>
        <taxon>Bacillati</taxon>
        <taxon>Actinomycetota</taxon>
        <taxon>Actinomycetes</taxon>
        <taxon>Propionibacteriales</taxon>
        <taxon>Propionibacteriaceae</taxon>
        <taxon>Microlunatus</taxon>
    </lineage>
</organism>
<reference evidence="4" key="1">
    <citation type="journal article" date="2019" name="Int. J. Syst. Evol. Microbiol.">
        <title>The Global Catalogue of Microorganisms (GCM) 10K type strain sequencing project: providing services to taxonomists for standard genome sequencing and annotation.</title>
        <authorList>
            <consortium name="The Broad Institute Genomics Platform"/>
            <consortium name="The Broad Institute Genome Sequencing Center for Infectious Disease"/>
            <person name="Wu L."/>
            <person name="Ma J."/>
        </authorList>
    </citation>
    <scope>NUCLEOTIDE SEQUENCE [LARGE SCALE GENOMIC DNA]</scope>
    <source>
        <strain evidence="4">JCM 16540</strain>
    </source>
</reference>
<evidence type="ECO:0000313" key="4">
    <source>
        <dbReference type="Proteomes" id="UP001500767"/>
    </source>
</evidence>
<dbReference type="EMBL" id="BAAAYR010000002">
    <property type="protein sequence ID" value="GAA3567204.1"/>
    <property type="molecule type" value="Genomic_DNA"/>
</dbReference>
<keyword evidence="2" id="KW-0812">Transmembrane</keyword>
<accession>A0ABP6XHK2</accession>
<evidence type="ECO:0000256" key="1">
    <source>
        <dbReference type="SAM" id="MobiDB-lite"/>
    </source>
</evidence>
<feature type="transmembrane region" description="Helical" evidence="2">
    <location>
        <begin position="27"/>
        <end position="51"/>
    </location>
</feature>
<dbReference type="Proteomes" id="UP001500767">
    <property type="component" value="Unassembled WGS sequence"/>
</dbReference>
<keyword evidence="2" id="KW-0472">Membrane</keyword>
<evidence type="ECO:0000256" key="2">
    <source>
        <dbReference type="SAM" id="Phobius"/>
    </source>
</evidence>
<dbReference type="CDD" id="cd06462">
    <property type="entry name" value="Peptidase_S24_S26"/>
    <property type="match status" value="1"/>
</dbReference>
<feature type="transmembrane region" description="Helical" evidence="2">
    <location>
        <begin position="157"/>
        <end position="175"/>
    </location>
</feature>
<keyword evidence="4" id="KW-1185">Reference proteome</keyword>
<comment type="caution">
    <text evidence="3">The sequence shown here is derived from an EMBL/GenBank/DDBJ whole genome shotgun (WGS) entry which is preliminary data.</text>
</comment>
<evidence type="ECO:0000313" key="3">
    <source>
        <dbReference type="EMBL" id="GAA3567204.1"/>
    </source>
</evidence>